<feature type="transmembrane region" description="Helical" evidence="11">
    <location>
        <begin position="311"/>
        <end position="329"/>
    </location>
</feature>
<feature type="transmembrane region" description="Helical" evidence="11">
    <location>
        <begin position="233"/>
        <end position="255"/>
    </location>
</feature>
<dbReference type="PANTHER" id="PTHR43738:SF1">
    <property type="entry name" value="HEMIN TRANSPORT SYSTEM PERMEASE PROTEIN HRTB-RELATED"/>
    <property type="match status" value="1"/>
</dbReference>
<dbReference type="Proteomes" id="UP000198694">
    <property type="component" value="Unassembled WGS sequence"/>
</dbReference>
<evidence type="ECO:0000256" key="1">
    <source>
        <dbReference type="ARBA" id="ARBA00004651"/>
    </source>
</evidence>
<keyword evidence="8 11" id="KW-1133">Transmembrane helix</keyword>
<dbReference type="EMBL" id="FNFL01000001">
    <property type="protein sequence ID" value="SDJ85592.1"/>
    <property type="molecule type" value="Genomic_DNA"/>
</dbReference>
<keyword evidence="6" id="KW-1003">Cell membrane</keyword>
<dbReference type="OrthoDB" id="384327at2"/>
<dbReference type="STRING" id="407036.SAMN05216243_1162"/>
<dbReference type="PANTHER" id="PTHR43738">
    <property type="entry name" value="ABC TRANSPORTER, MEMBRANE PROTEIN"/>
    <property type="match status" value="1"/>
</dbReference>
<gene>
    <name evidence="13" type="ORF">SAMN05216243_1162</name>
</gene>
<evidence type="ECO:0000256" key="7">
    <source>
        <dbReference type="ARBA" id="ARBA00022692"/>
    </source>
</evidence>
<feature type="transmembrane region" description="Helical" evidence="11">
    <location>
        <begin position="275"/>
        <end position="299"/>
    </location>
</feature>
<feature type="transmembrane region" description="Helical" evidence="11">
    <location>
        <begin position="15"/>
        <end position="36"/>
    </location>
</feature>
<evidence type="ECO:0000256" key="10">
    <source>
        <dbReference type="ARBA" id="ARBA00024973"/>
    </source>
</evidence>
<keyword evidence="14" id="KW-1185">Reference proteome</keyword>
<evidence type="ECO:0000256" key="5">
    <source>
        <dbReference type="ARBA" id="ARBA00022448"/>
    </source>
</evidence>
<evidence type="ECO:0000313" key="14">
    <source>
        <dbReference type="Proteomes" id="UP000198694"/>
    </source>
</evidence>
<keyword evidence="7 11" id="KW-0812">Transmembrane</keyword>
<organism evidence="13 14">
    <name type="scientific">Sediminibacillus albus</name>
    <dbReference type="NCBI Taxonomy" id="407036"/>
    <lineage>
        <taxon>Bacteria</taxon>
        <taxon>Bacillati</taxon>
        <taxon>Bacillota</taxon>
        <taxon>Bacilli</taxon>
        <taxon>Bacillales</taxon>
        <taxon>Bacillaceae</taxon>
        <taxon>Sediminibacillus</taxon>
    </lineage>
</organism>
<reference evidence="13 14" key="1">
    <citation type="submission" date="2016-10" db="EMBL/GenBank/DDBJ databases">
        <authorList>
            <person name="de Groot N.N."/>
        </authorList>
    </citation>
    <scope>NUCLEOTIDE SEQUENCE [LARGE SCALE GENOMIC DNA]</scope>
    <source>
        <strain evidence="13 14">CGMCC 1.6502</strain>
    </source>
</reference>
<name>A0A1G8X4Q2_9BACI</name>
<comment type="subunit">
    <text evidence="3">The complex is composed of two ATP-binding proteins (HrtA), two transmembrane proteins (HrtB) and a solute-binding protein.</text>
</comment>
<comment type="subcellular location">
    <subcellularLocation>
        <location evidence="1">Cell membrane</location>
        <topology evidence="1">Multi-pass membrane protein</topology>
    </subcellularLocation>
</comment>
<keyword evidence="5" id="KW-0813">Transport</keyword>
<evidence type="ECO:0000313" key="13">
    <source>
        <dbReference type="EMBL" id="SDJ85592.1"/>
    </source>
</evidence>
<evidence type="ECO:0000256" key="3">
    <source>
        <dbReference type="ARBA" id="ARBA00011131"/>
    </source>
</evidence>
<evidence type="ECO:0000256" key="2">
    <source>
        <dbReference type="ARBA" id="ARBA00008697"/>
    </source>
</evidence>
<dbReference type="InterPro" id="IPR051125">
    <property type="entry name" value="ABC-4/HrtB_transporter"/>
</dbReference>
<evidence type="ECO:0000256" key="6">
    <source>
        <dbReference type="ARBA" id="ARBA00022475"/>
    </source>
</evidence>
<dbReference type="Pfam" id="PF02687">
    <property type="entry name" value="FtsX"/>
    <property type="match status" value="1"/>
</dbReference>
<dbReference type="AlphaFoldDB" id="A0A1G8X4Q2"/>
<evidence type="ECO:0000256" key="11">
    <source>
        <dbReference type="SAM" id="Phobius"/>
    </source>
</evidence>
<dbReference type="RefSeq" id="WP_093211881.1">
    <property type="nucleotide sequence ID" value="NZ_FNFL01000001.1"/>
</dbReference>
<sequence>MFLAFKELGYSKLKYILVTIILTAILFLLFFVNGLASGLSNADSSSLKNLPADYVVMNEEAEGNITKSQITEAEKQMVYEKVNHDQATPLTITMSTVKQDSRSTDIVYFALNTDRLTMPEVIEGKSVRAISGKEVIVDESIKDQGYSLNDTLKDENLDTEFKIAGFFENQTYSHLPVVYTSLTHWHENELTDQEVSQAVLYDGEKAGFDELEALTIDETVSAMPGYSETQGSLLMMITFLFIISAFVSTVFFYVITIQKTNQFGILKAIGADTKFIAKGMIIQVVLITALSLGLSLLGITGMTKVIPAEMPFEISISLIAFTGALFLALNLTGSLLSVYRAAKVDALEAIGRVE</sequence>
<dbReference type="GO" id="GO:0005886">
    <property type="term" value="C:plasma membrane"/>
    <property type="evidence" value="ECO:0007669"/>
    <property type="project" value="UniProtKB-SubCell"/>
</dbReference>
<accession>A0A1G8X4Q2</accession>
<evidence type="ECO:0000259" key="12">
    <source>
        <dbReference type="Pfam" id="PF02687"/>
    </source>
</evidence>
<evidence type="ECO:0000256" key="4">
    <source>
        <dbReference type="ARBA" id="ARBA00016962"/>
    </source>
</evidence>
<comment type="similarity">
    <text evidence="2">Belongs to the ABC-4 integral membrane protein family. HrtB subfamily.</text>
</comment>
<keyword evidence="9 11" id="KW-0472">Membrane</keyword>
<dbReference type="InterPro" id="IPR003838">
    <property type="entry name" value="ABC3_permease_C"/>
</dbReference>
<feature type="domain" description="ABC3 transporter permease C-terminal" evidence="12">
    <location>
        <begin position="235"/>
        <end position="344"/>
    </location>
</feature>
<comment type="function">
    <text evidence="10">Part of the ABC transporter complex hrt involved in hemin import. Responsible for the translocation of the substrate across the membrane.</text>
</comment>
<proteinExistence type="inferred from homology"/>
<evidence type="ECO:0000256" key="9">
    <source>
        <dbReference type="ARBA" id="ARBA00023136"/>
    </source>
</evidence>
<protein>
    <recommendedName>
        <fullName evidence="4">Putative hemin transport system permease protein HrtB</fullName>
    </recommendedName>
</protein>
<evidence type="ECO:0000256" key="8">
    <source>
        <dbReference type="ARBA" id="ARBA00022989"/>
    </source>
</evidence>